<dbReference type="RefSeq" id="WP_024694761.1">
    <property type="nucleotide sequence ID" value="NZ_CP159362.1"/>
</dbReference>
<proteinExistence type="predicted"/>
<gene>
    <name evidence="2" type="ORF">N011_22655</name>
</gene>
<reference evidence="2" key="2">
    <citation type="submission" date="2024-07" db="EMBL/GenBank/DDBJ databases">
        <title>A complete genome sequence for Pseudomonas syringae CC1417.</title>
        <authorList>
            <person name="Baltrus D.A."/>
        </authorList>
    </citation>
    <scope>NUCLEOTIDE SEQUENCE</scope>
    <source>
        <strain evidence="2">CC1417</strain>
    </source>
</reference>
<evidence type="ECO:0000259" key="1">
    <source>
        <dbReference type="Pfam" id="PF10547"/>
    </source>
</evidence>
<accession>A0AAU8LFD0</accession>
<evidence type="ECO:0000313" key="2">
    <source>
        <dbReference type="EMBL" id="XCN67255.1"/>
    </source>
</evidence>
<sequence>MTNRLKTTLIKVNYRSTTLIIIEQDGVPYIAMQPVIEALGMSWRHQKARLKAGNLRSDLTSIILATPGENKRSPTFCIPLIKFHTWLTGLAKKRTTARLRDALSAWQEDCADQLWSSWNKAHATSEIDNATVNALYHGRRFRFRRIGNELWYAASDVVAALGLRSTTHLLKALPQSARIKLQIGRQHLHAISQAGLEQACLMAPPVGSEHLRIWLSKLLHDSSCKDSSPTLSICKDSADATLDYLSRSRQSLRDAGAEMVEWDEALAQRIANSAASMLIRNRRWLLTLNDHGDPHLSVIPRDAGVFTSDELVRWVRDPAGARSELLSRLLSAIGERITSFKG</sequence>
<dbReference type="AlphaFoldDB" id="A0AAU8LFD0"/>
<dbReference type="EMBL" id="CP159362">
    <property type="protein sequence ID" value="XCN67255.1"/>
    <property type="molecule type" value="Genomic_DNA"/>
</dbReference>
<reference evidence="2" key="1">
    <citation type="journal article" date="2014" name="Genome Announc.">
        <title>Draft Genome Sequences of a Phylogenetically Diverse Suite of Pseudomonas syringae Strains from Multiple Source Populations.</title>
        <authorList>
            <person name="Baltrus D.A."/>
            <person name="Yourstone S."/>
            <person name="Lind A."/>
            <person name="Guilbaud C."/>
            <person name="Sands D.C."/>
            <person name="Jones C.D."/>
            <person name="Morris C.E."/>
            <person name="Dangl J.L."/>
        </authorList>
    </citation>
    <scope>NUCLEOTIDE SEQUENCE</scope>
    <source>
        <strain evidence="2">CC1417</strain>
    </source>
</reference>
<organism evidence="2">
    <name type="scientific">Pseudomonas syringae CC1417</name>
    <dbReference type="NCBI Taxonomy" id="1357272"/>
    <lineage>
        <taxon>Bacteria</taxon>
        <taxon>Pseudomonadati</taxon>
        <taxon>Pseudomonadota</taxon>
        <taxon>Gammaproteobacteria</taxon>
        <taxon>Pseudomonadales</taxon>
        <taxon>Pseudomonadaceae</taxon>
        <taxon>Pseudomonas</taxon>
        <taxon>Pseudomonas syringae</taxon>
    </lineage>
</organism>
<dbReference type="PRINTS" id="PR01994">
    <property type="entry name" value="ANTIREPRESSR"/>
</dbReference>
<dbReference type="InterPro" id="IPR018875">
    <property type="entry name" value="Antirepressor_Ant_N"/>
</dbReference>
<dbReference type="Pfam" id="PF10547">
    <property type="entry name" value="P22_AR_N"/>
    <property type="match status" value="1"/>
</dbReference>
<name>A0AAU8LFD0_PSESX</name>
<feature type="domain" description="Antirepressor protein ant N-terminal" evidence="1">
    <location>
        <begin position="11"/>
        <end position="123"/>
    </location>
</feature>
<protein>
    <submittedName>
        <fullName evidence="2">Phage antirepressor N-terminal domain-containing protein</fullName>
    </submittedName>
</protein>